<dbReference type="Gene3D" id="3.30.470.10">
    <property type="match status" value="1"/>
</dbReference>
<reference evidence="3" key="1">
    <citation type="journal article" date="2019" name="Int. J. Syst. Evol. Microbiol.">
        <title>The Global Catalogue of Microorganisms (GCM) 10K type strain sequencing project: providing services to taxonomists for standard genome sequencing and annotation.</title>
        <authorList>
            <consortium name="The Broad Institute Genomics Platform"/>
            <consortium name="The Broad Institute Genome Sequencing Center for Infectious Disease"/>
            <person name="Wu L."/>
            <person name="Ma J."/>
        </authorList>
    </citation>
    <scope>NUCLEOTIDE SEQUENCE [LARGE SCALE GENOMIC DNA]</scope>
    <source>
        <strain evidence="3">CAIM 431</strain>
    </source>
</reference>
<dbReference type="RefSeq" id="WP_343875636.1">
    <property type="nucleotide sequence ID" value="NZ_BAAAIX010000033.1"/>
</dbReference>
<dbReference type="Pfam" id="PF01063">
    <property type="entry name" value="Aminotran_4"/>
    <property type="match status" value="1"/>
</dbReference>
<dbReference type="EC" id="4.1.3.38" evidence="2"/>
<dbReference type="NCBIfam" id="NF005888">
    <property type="entry name" value="PRK07849.1-3"/>
    <property type="match status" value="1"/>
</dbReference>
<keyword evidence="2" id="KW-0456">Lyase</keyword>
<dbReference type="GO" id="GO:0008696">
    <property type="term" value="F:4-amino-4-deoxychorismate lyase activity"/>
    <property type="evidence" value="ECO:0007669"/>
    <property type="project" value="UniProtKB-EC"/>
</dbReference>
<evidence type="ECO:0000313" key="2">
    <source>
        <dbReference type="EMBL" id="MFD1891288.1"/>
    </source>
</evidence>
<proteinExistence type="inferred from homology"/>
<comment type="caution">
    <text evidence="2">The sequence shown here is derived from an EMBL/GenBank/DDBJ whole genome shotgun (WGS) entry which is preliminary data.</text>
</comment>
<dbReference type="InterPro" id="IPR043132">
    <property type="entry name" value="BCAT-like_C"/>
</dbReference>
<sequence>MVASADDLGFTRGDGCFDATRVVTGRDGVSTIDNLDAHLARLNRSVVGLGDEPTDLAVWQELVAEAVDAWSQPGEATLKLMYSRGPESNPGRPLLVLTITEMSEAALAQRQGVRVAGLDLGRASDAFTDRPWLLGGVKSLSYAVNMAAKREAARRGADDVLFLSSDGFCLEGPTAALVVAFGRELVTTPVEGTGILDSITQKQVFATAEKKGWTTSYRLLRPAQLADADGVWLVSSVRGAAPVLELDGVALPQDAKLSAKVMTWAGF</sequence>
<dbReference type="InterPro" id="IPR050571">
    <property type="entry name" value="Class-IV_PLP-Dep_Aminotrnsfr"/>
</dbReference>
<evidence type="ECO:0000313" key="3">
    <source>
        <dbReference type="Proteomes" id="UP001597326"/>
    </source>
</evidence>
<dbReference type="PANTHER" id="PTHR42743">
    <property type="entry name" value="AMINO-ACID AMINOTRANSFERASE"/>
    <property type="match status" value="1"/>
</dbReference>
<comment type="similarity">
    <text evidence="1">Belongs to the class-IV pyridoxal-phosphate-dependent aminotransferase family.</text>
</comment>
<dbReference type="InterPro" id="IPR036038">
    <property type="entry name" value="Aminotransferase-like"/>
</dbReference>
<dbReference type="SUPFAM" id="SSF56752">
    <property type="entry name" value="D-aminoacid aminotransferase-like PLP-dependent enzymes"/>
    <property type="match status" value="1"/>
</dbReference>
<gene>
    <name evidence="2" type="ORF">ACFSCS_14015</name>
</gene>
<accession>A0ABW4S0S9</accession>
<dbReference type="Gene3D" id="3.20.10.10">
    <property type="entry name" value="D-amino Acid Aminotransferase, subunit A, domain 2"/>
    <property type="match status" value="1"/>
</dbReference>
<dbReference type="Proteomes" id="UP001597326">
    <property type="component" value="Unassembled WGS sequence"/>
</dbReference>
<organism evidence="2 3">
    <name type="scientific">Luteococcus peritonei</name>
    <dbReference type="NCBI Taxonomy" id="88874"/>
    <lineage>
        <taxon>Bacteria</taxon>
        <taxon>Bacillati</taxon>
        <taxon>Actinomycetota</taxon>
        <taxon>Actinomycetes</taxon>
        <taxon>Propionibacteriales</taxon>
        <taxon>Propionibacteriaceae</taxon>
        <taxon>Luteococcus</taxon>
    </lineage>
</organism>
<dbReference type="EMBL" id="JBHUFZ010000032">
    <property type="protein sequence ID" value="MFD1891288.1"/>
    <property type="molecule type" value="Genomic_DNA"/>
</dbReference>
<dbReference type="PANTHER" id="PTHR42743:SF11">
    <property type="entry name" value="AMINODEOXYCHORISMATE LYASE"/>
    <property type="match status" value="1"/>
</dbReference>
<protein>
    <submittedName>
        <fullName evidence="2">Aminodeoxychorismate lyase</fullName>
        <ecNumber evidence="2">4.1.3.38</ecNumber>
    </submittedName>
</protein>
<name>A0ABW4S0S9_9ACTN</name>
<dbReference type="InterPro" id="IPR043131">
    <property type="entry name" value="BCAT-like_N"/>
</dbReference>
<evidence type="ECO:0000256" key="1">
    <source>
        <dbReference type="ARBA" id="ARBA00009320"/>
    </source>
</evidence>
<dbReference type="InterPro" id="IPR001544">
    <property type="entry name" value="Aminotrans_IV"/>
</dbReference>
<keyword evidence="3" id="KW-1185">Reference proteome</keyword>